<dbReference type="Pfam" id="PF13391">
    <property type="entry name" value="HNH_2"/>
    <property type="match status" value="1"/>
</dbReference>
<dbReference type="EMBL" id="NESQ01000066">
    <property type="protein sequence ID" value="PUU80412.1"/>
    <property type="molecule type" value="Genomic_DNA"/>
</dbReference>
<organism evidence="3 4">
    <name type="scientific">Tuber borchii</name>
    <name type="common">White truffle</name>
    <dbReference type="NCBI Taxonomy" id="42251"/>
    <lineage>
        <taxon>Eukaryota</taxon>
        <taxon>Fungi</taxon>
        <taxon>Dikarya</taxon>
        <taxon>Ascomycota</taxon>
        <taxon>Pezizomycotina</taxon>
        <taxon>Pezizomycetes</taxon>
        <taxon>Pezizales</taxon>
        <taxon>Tuberaceae</taxon>
        <taxon>Tuber</taxon>
    </lineage>
</organism>
<dbReference type="GO" id="GO:0004519">
    <property type="term" value="F:endonuclease activity"/>
    <property type="evidence" value="ECO:0007669"/>
    <property type="project" value="UniProtKB-KW"/>
</dbReference>
<proteinExistence type="predicted"/>
<dbReference type="InterPro" id="IPR003615">
    <property type="entry name" value="HNH_nuc"/>
</dbReference>
<evidence type="ECO:0000313" key="3">
    <source>
        <dbReference type="EMBL" id="PUU80412.1"/>
    </source>
</evidence>
<evidence type="ECO:0000259" key="1">
    <source>
        <dbReference type="Pfam" id="PF13391"/>
    </source>
</evidence>
<gene>
    <name evidence="3" type="ORF">B9Z19DRAFT_1063493</name>
</gene>
<name>A0A2T6ZY44_TUBBO</name>
<dbReference type="AlphaFoldDB" id="A0A2T6ZY44"/>
<dbReference type="STRING" id="42251.A0A2T6ZY44"/>
<protein>
    <submittedName>
        <fullName evidence="3">HNH endonuclease-domain-containing protein</fullName>
    </submittedName>
</protein>
<keyword evidence="4" id="KW-1185">Reference proteome</keyword>
<reference evidence="3 4" key="1">
    <citation type="submission" date="2017-04" db="EMBL/GenBank/DDBJ databases">
        <title>Draft genome sequence of Tuber borchii Vittad., a whitish edible truffle.</title>
        <authorList>
            <consortium name="DOE Joint Genome Institute"/>
            <person name="Murat C."/>
            <person name="Kuo A."/>
            <person name="Barry K.W."/>
            <person name="Clum A."/>
            <person name="Dockter R.B."/>
            <person name="Fauchery L."/>
            <person name="Iotti M."/>
            <person name="Kohler A."/>
            <person name="Labutti K."/>
            <person name="Lindquist E.A."/>
            <person name="Lipzen A."/>
            <person name="Ohm R.A."/>
            <person name="Wang M."/>
            <person name="Grigoriev I.V."/>
            <person name="Zambonelli A."/>
            <person name="Martin F.M."/>
        </authorList>
    </citation>
    <scope>NUCLEOTIDE SEQUENCE [LARGE SCALE GENOMIC DNA]</scope>
    <source>
        <strain evidence="3 4">Tbo3840</strain>
    </source>
</reference>
<accession>A0A2T6ZY44</accession>
<feature type="domain" description="DUF7881" evidence="2">
    <location>
        <begin position="9"/>
        <end position="80"/>
    </location>
</feature>
<feature type="domain" description="HNH nuclease" evidence="1">
    <location>
        <begin position="151"/>
        <end position="229"/>
    </location>
</feature>
<dbReference type="OrthoDB" id="2142759at2759"/>
<evidence type="ECO:0000259" key="2">
    <source>
        <dbReference type="Pfam" id="PF25324"/>
    </source>
</evidence>
<sequence length="328" mass="37619">MEPENRAGGRDTFIYDSNHRDTLLGGLWIAEGTTNANLYCMVEIICNFTDTFDLRDNNEQLVIRDEKPLQPGNYFIVTNVRKQVLRPVATTGFAMRDITPSAALSYHGHCSLQTGSITLTEEAPLFRGLSLESGARIVSFRDAVRERDRRCVITRVPVYEPAFSGWKMFEVAHIFPLAYEDHWNQSNYSRWITVPPANESDGFIHSVQNGMLLTRDLHALFDGYDVSINPDDNYKIVCFARETTWYNIAGRHLDQTFLDNPLRPADQLLRWHYRQAVLVNVKGLGEPCVEMDFPLGLDVMAEIMDDPKPVERMEFELFSRFNAKRSRA</sequence>
<dbReference type="Proteomes" id="UP000244722">
    <property type="component" value="Unassembled WGS sequence"/>
</dbReference>
<keyword evidence="3" id="KW-0378">Hydrolase</keyword>
<comment type="caution">
    <text evidence="3">The sequence shown here is derived from an EMBL/GenBank/DDBJ whole genome shotgun (WGS) entry which is preliminary data.</text>
</comment>
<keyword evidence="3" id="KW-0540">Nuclease</keyword>
<dbReference type="Pfam" id="PF25324">
    <property type="entry name" value="DUF7881"/>
    <property type="match status" value="1"/>
</dbReference>
<evidence type="ECO:0000313" key="4">
    <source>
        <dbReference type="Proteomes" id="UP000244722"/>
    </source>
</evidence>
<keyword evidence="3" id="KW-0255">Endonuclease</keyword>
<dbReference type="InterPro" id="IPR057203">
    <property type="entry name" value="DUF7881"/>
</dbReference>